<sequence length="287" mass="31077">MEVIVVRLRLNLGYDGGGFSGWARQPALRTVQGEIEQALGRILRIAEPVLTVAGRTDAGVHARGQVAHVDVPGEVLVRLDGNRPHALGTDERLSVLVRRLGGVLPPDVRVFRVSVAPEGFDARFSALSRRYAYRVSDAAGGCDPLRRHEVLWHNRPLDLDALNAAAARLLGEHDFAAFCKKREGATTIRELQRLDWAREPGGVLVATVVADAFCHSMVRALVGSLLAAGDGRRPVEWPGQVLAAGVRDTGVHVAPAHGLCLEEVRYPADAELADRASATRRVRTLEV</sequence>
<dbReference type="Pfam" id="PF01416">
    <property type="entry name" value="PseudoU_synth_1"/>
    <property type="match status" value="1"/>
</dbReference>
<keyword evidence="1 2" id="KW-0819">tRNA processing</keyword>
<proteinExistence type="inferred from homology"/>
<feature type="domain" description="Pseudouridine synthase I TruA alpha/beta" evidence="3">
    <location>
        <begin position="165"/>
        <end position="267"/>
    </location>
</feature>
<keyword evidence="5" id="KW-1185">Reference proteome</keyword>
<evidence type="ECO:0000313" key="5">
    <source>
        <dbReference type="Proteomes" id="UP001596096"/>
    </source>
</evidence>
<organism evidence="4 5">
    <name type="scientific">Nonomuraea harbinensis</name>
    <dbReference type="NCBI Taxonomy" id="1286938"/>
    <lineage>
        <taxon>Bacteria</taxon>
        <taxon>Bacillati</taxon>
        <taxon>Actinomycetota</taxon>
        <taxon>Actinomycetes</taxon>
        <taxon>Streptosporangiales</taxon>
        <taxon>Streptosporangiaceae</taxon>
        <taxon>Nonomuraea</taxon>
    </lineage>
</organism>
<evidence type="ECO:0000259" key="3">
    <source>
        <dbReference type="Pfam" id="PF01416"/>
    </source>
</evidence>
<dbReference type="RefSeq" id="WP_219545101.1">
    <property type="nucleotide sequence ID" value="NZ_JAHKRN010000013.1"/>
</dbReference>
<evidence type="ECO:0000256" key="2">
    <source>
        <dbReference type="RuleBase" id="RU003792"/>
    </source>
</evidence>
<dbReference type="PIRSF" id="PIRSF001430">
    <property type="entry name" value="tRNA_psdUrid_synth"/>
    <property type="match status" value="1"/>
</dbReference>
<dbReference type="HAMAP" id="MF_00171">
    <property type="entry name" value="TruA"/>
    <property type="match status" value="1"/>
</dbReference>
<dbReference type="NCBIfam" id="TIGR00071">
    <property type="entry name" value="hisT_truA"/>
    <property type="match status" value="1"/>
</dbReference>
<dbReference type="PANTHER" id="PTHR11142">
    <property type="entry name" value="PSEUDOURIDYLATE SYNTHASE"/>
    <property type="match status" value="1"/>
</dbReference>
<comment type="caution">
    <text evidence="1">Lacks conserved residue(s) required for the propagation of feature annotation.</text>
</comment>
<keyword evidence="1 2" id="KW-0413">Isomerase</keyword>
<comment type="function">
    <text evidence="1">Formation of pseudouridine at positions 38, 39 and 40 in the anticodon stem and loop of transfer RNAs.</text>
</comment>
<dbReference type="Proteomes" id="UP001596096">
    <property type="component" value="Unassembled WGS sequence"/>
</dbReference>
<evidence type="ECO:0000313" key="4">
    <source>
        <dbReference type="EMBL" id="MFC5815687.1"/>
    </source>
</evidence>
<comment type="catalytic activity">
    <reaction evidence="1 2">
        <text>uridine(38/39/40) in tRNA = pseudouridine(38/39/40) in tRNA</text>
        <dbReference type="Rhea" id="RHEA:22376"/>
        <dbReference type="Rhea" id="RHEA-COMP:10085"/>
        <dbReference type="Rhea" id="RHEA-COMP:10087"/>
        <dbReference type="ChEBI" id="CHEBI:65314"/>
        <dbReference type="ChEBI" id="CHEBI:65315"/>
        <dbReference type="EC" id="5.4.99.12"/>
    </reaction>
</comment>
<evidence type="ECO:0000256" key="1">
    <source>
        <dbReference type="HAMAP-Rule" id="MF_00171"/>
    </source>
</evidence>
<dbReference type="CDD" id="cd02570">
    <property type="entry name" value="PseudoU_synth_EcTruA"/>
    <property type="match status" value="1"/>
</dbReference>
<gene>
    <name evidence="1 4" type="primary">truA</name>
    <name evidence="4" type="ORF">ACFPUY_11370</name>
</gene>
<comment type="subunit">
    <text evidence="1">Homodimer.</text>
</comment>
<dbReference type="EC" id="5.4.99.12" evidence="1"/>
<comment type="caution">
    <text evidence="4">The sequence shown here is derived from an EMBL/GenBank/DDBJ whole genome shotgun (WGS) entry which is preliminary data.</text>
</comment>
<dbReference type="PANTHER" id="PTHR11142:SF0">
    <property type="entry name" value="TRNA PSEUDOURIDINE SYNTHASE-LIKE 1"/>
    <property type="match status" value="1"/>
</dbReference>
<reference evidence="5" key="1">
    <citation type="journal article" date="2019" name="Int. J. Syst. Evol. Microbiol.">
        <title>The Global Catalogue of Microorganisms (GCM) 10K type strain sequencing project: providing services to taxonomists for standard genome sequencing and annotation.</title>
        <authorList>
            <consortium name="The Broad Institute Genomics Platform"/>
            <consortium name="The Broad Institute Genome Sequencing Center for Infectious Disease"/>
            <person name="Wu L."/>
            <person name="Ma J."/>
        </authorList>
    </citation>
    <scope>NUCLEOTIDE SEQUENCE [LARGE SCALE GENOMIC DNA]</scope>
    <source>
        <strain evidence="5">CGMCC 4.7106</strain>
    </source>
</reference>
<dbReference type="InterPro" id="IPR020097">
    <property type="entry name" value="PsdUridine_synth_TruA_a/b_dom"/>
</dbReference>
<comment type="similarity">
    <text evidence="1 2">Belongs to the tRNA pseudouridine synthase TruA family.</text>
</comment>
<dbReference type="GO" id="GO:0160147">
    <property type="term" value="F:tRNA pseudouridine(38-40) synthase activity"/>
    <property type="evidence" value="ECO:0007669"/>
    <property type="project" value="UniProtKB-EC"/>
</dbReference>
<dbReference type="EMBL" id="JBHSNW010000004">
    <property type="protein sequence ID" value="MFC5815687.1"/>
    <property type="molecule type" value="Genomic_DNA"/>
</dbReference>
<protein>
    <recommendedName>
        <fullName evidence="1">tRNA pseudouridine synthase A</fullName>
        <ecNumber evidence="1">5.4.99.12</ecNumber>
    </recommendedName>
    <alternativeName>
        <fullName evidence="1">tRNA pseudouridine(38-40) synthase</fullName>
    </alternativeName>
    <alternativeName>
        <fullName evidence="1">tRNA pseudouridylate synthase I</fullName>
    </alternativeName>
    <alternativeName>
        <fullName evidence="1">tRNA-uridine isomerase I</fullName>
    </alternativeName>
</protein>
<dbReference type="InterPro" id="IPR001406">
    <property type="entry name" value="PsdUridine_synth_TruA"/>
</dbReference>
<feature type="active site" description="Nucleophile" evidence="1">
    <location>
        <position position="57"/>
    </location>
</feature>
<name>A0ABW1BRM7_9ACTN</name>
<feature type="binding site" evidence="1">
    <location>
        <position position="131"/>
    </location>
    <ligand>
        <name>substrate</name>
    </ligand>
</feature>
<accession>A0ABW1BRM7</accession>